<reference evidence="1" key="1">
    <citation type="journal article" date="2015" name="Nature">
        <title>Complex archaea that bridge the gap between prokaryotes and eukaryotes.</title>
        <authorList>
            <person name="Spang A."/>
            <person name="Saw J.H."/>
            <person name="Jorgensen S.L."/>
            <person name="Zaremba-Niedzwiedzka K."/>
            <person name="Martijn J."/>
            <person name="Lind A.E."/>
            <person name="van Eijk R."/>
            <person name="Schleper C."/>
            <person name="Guy L."/>
            <person name="Ettema T.J."/>
        </authorList>
    </citation>
    <scope>NUCLEOTIDE SEQUENCE</scope>
</reference>
<comment type="caution">
    <text evidence="1">The sequence shown here is derived from an EMBL/GenBank/DDBJ whole genome shotgun (WGS) entry which is preliminary data.</text>
</comment>
<dbReference type="AlphaFoldDB" id="A0A0F9SLP9"/>
<sequence>MEKDKPKVLHAELKGNLSTRFNIIKSFLGIQNDAEVVRFLIQNYYKEYLEKEKIVAREEIERDRDIVKKFMEKYGEEWRKLGED</sequence>
<dbReference type="EMBL" id="LAZR01002427">
    <property type="protein sequence ID" value="KKN30198.1"/>
    <property type="molecule type" value="Genomic_DNA"/>
</dbReference>
<name>A0A0F9SLP9_9ZZZZ</name>
<evidence type="ECO:0000313" key="1">
    <source>
        <dbReference type="EMBL" id="KKN30198.1"/>
    </source>
</evidence>
<gene>
    <name evidence="1" type="ORF">LCGC14_0836470</name>
</gene>
<proteinExistence type="predicted"/>
<organism evidence="1">
    <name type="scientific">marine sediment metagenome</name>
    <dbReference type="NCBI Taxonomy" id="412755"/>
    <lineage>
        <taxon>unclassified sequences</taxon>
        <taxon>metagenomes</taxon>
        <taxon>ecological metagenomes</taxon>
    </lineage>
</organism>
<accession>A0A0F9SLP9</accession>
<protein>
    <submittedName>
        <fullName evidence="1">Uncharacterized protein</fullName>
    </submittedName>
</protein>